<proteinExistence type="predicted"/>
<protein>
    <recommendedName>
        <fullName evidence="2">FCP1 homology domain-containing protein</fullName>
    </recommendedName>
</protein>
<name>A0AAU7AW69_9ACTN</name>
<sequence>MRLRRPDLLLDVDGVLLPLGDRGDVPLVRVPGHEHLRYRAETPARLRRLSEVFRLVWATTWEEEANEVLAPLFGLPPLPVIMFGNEASLGDSWKLPAIRRFVVDRPFAYVDDDIGDVAAVWAEHRPQPTLLLPIPGDRGLGAGDEGRLLTFASAATEQR</sequence>
<evidence type="ECO:0000313" key="1">
    <source>
        <dbReference type="EMBL" id="XAY05971.1"/>
    </source>
</evidence>
<dbReference type="RefSeq" id="WP_354697205.1">
    <property type="nucleotide sequence ID" value="NZ_CP114014.1"/>
</dbReference>
<evidence type="ECO:0008006" key="2">
    <source>
        <dbReference type="Google" id="ProtNLM"/>
    </source>
</evidence>
<gene>
    <name evidence="1" type="ORF">DSM112329_02832</name>
</gene>
<reference evidence="1" key="1">
    <citation type="submission" date="2022-12" db="EMBL/GenBank/DDBJ databases">
        <title>Paraconexibacter alkalitolerans sp. nov. and Baekduia alba sp. nov., isolated from soil and emended description of the genera Paraconexibacter (Chun et al., 2020) and Baekduia (An et al., 2020).</title>
        <authorList>
            <person name="Vieira S."/>
            <person name="Huber K.J."/>
            <person name="Geppert A."/>
            <person name="Wolf J."/>
            <person name="Neumann-Schaal M."/>
            <person name="Muesken M."/>
            <person name="Overmann J."/>
        </authorList>
    </citation>
    <scope>NUCLEOTIDE SEQUENCE</scope>
    <source>
        <strain evidence="1">AEG42_29</strain>
    </source>
</reference>
<accession>A0AAU7AW69</accession>
<dbReference type="EMBL" id="CP114014">
    <property type="protein sequence ID" value="XAY05971.1"/>
    <property type="molecule type" value="Genomic_DNA"/>
</dbReference>
<dbReference type="AlphaFoldDB" id="A0AAU7AW69"/>
<dbReference type="KEGG" id="parq:DSM112329_02832"/>
<organism evidence="1">
    <name type="scientific">Paraconexibacter sp. AEG42_29</name>
    <dbReference type="NCBI Taxonomy" id="2997339"/>
    <lineage>
        <taxon>Bacteria</taxon>
        <taxon>Bacillati</taxon>
        <taxon>Actinomycetota</taxon>
        <taxon>Thermoleophilia</taxon>
        <taxon>Solirubrobacterales</taxon>
        <taxon>Paraconexibacteraceae</taxon>
        <taxon>Paraconexibacter</taxon>
    </lineage>
</organism>